<dbReference type="Proteomes" id="UP000229981">
    <property type="component" value="Unassembled WGS sequence"/>
</dbReference>
<evidence type="ECO:0000313" key="1">
    <source>
        <dbReference type="EMBL" id="PIP88380.1"/>
    </source>
</evidence>
<sequence>MLTSAIGLKGLRNVAPPRLVRNWATGAAEEKLAPLQVKVTVSFNFGATIFLVKSTQLIIESVITVPVNLQA</sequence>
<gene>
    <name evidence="1" type="ORF">COW80_00755</name>
</gene>
<reference evidence="1 2" key="1">
    <citation type="submission" date="2017-09" db="EMBL/GenBank/DDBJ databases">
        <title>Depth-based differentiation of microbial function through sediment-hosted aquifers and enrichment of novel symbionts in the deep terrestrial subsurface.</title>
        <authorList>
            <person name="Probst A.J."/>
            <person name="Ladd B."/>
            <person name="Jarett J.K."/>
            <person name="Geller-Mcgrath D.E."/>
            <person name="Sieber C.M."/>
            <person name="Emerson J.B."/>
            <person name="Anantharaman K."/>
            <person name="Thomas B.C."/>
            <person name="Malmstrom R."/>
            <person name="Stieglmeier M."/>
            <person name="Klingl A."/>
            <person name="Woyke T."/>
            <person name="Ryan C.M."/>
            <person name="Banfield J.F."/>
        </authorList>
    </citation>
    <scope>NUCLEOTIDE SEQUENCE [LARGE SCALE GENOMIC DNA]</scope>
    <source>
        <strain evidence="1">CG22_combo_CG10-13_8_21_14_all_01_47_9</strain>
    </source>
</reference>
<comment type="caution">
    <text evidence="1">The sequence shown here is derived from an EMBL/GenBank/DDBJ whole genome shotgun (WGS) entry which is preliminary data.</text>
</comment>
<dbReference type="AlphaFoldDB" id="A0A2H0E3I1"/>
<accession>A0A2H0E3I1</accession>
<evidence type="ECO:0000313" key="2">
    <source>
        <dbReference type="Proteomes" id="UP000229981"/>
    </source>
</evidence>
<organism evidence="1 2">
    <name type="scientific">Candidatus Beckwithbacteria bacterium CG22_combo_CG10-13_8_21_14_all_01_47_9</name>
    <dbReference type="NCBI Taxonomy" id="1974496"/>
    <lineage>
        <taxon>Bacteria</taxon>
        <taxon>Candidatus Beckwithiibacteriota</taxon>
    </lineage>
</organism>
<name>A0A2H0E3I1_9BACT</name>
<proteinExistence type="predicted"/>
<protein>
    <submittedName>
        <fullName evidence="1">Uncharacterized protein</fullName>
    </submittedName>
</protein>
<dbReference type="EMBL" id="PCTU01000017">
    <property type="protein sequence ID" value="PIP88380.1"/>
    <property type="molecule type" value="Genomic_DNA"/>
</dbReference>